<feature type="domain" description="CusB-like beta-barrel" evidence="3">
    <location>
        <begin position="221"/>
        <end position="288"/>
    </location>
</feature>
<dbReference type="Gene3D" id="2.40.50.100">
    <property type="match status" value="1"/>
</dbReference>
<dbReference type="EMBL" id="CP103300">
    <property type="protein sequence ID" value="UYM17414.1"/>
    <property type="molecule type" value="Genomic_DNA"/>
</dbReference>
<dbReference type="Gene3D" id="2.40.30.170">
    <property type="match status" value="1"/>
</dbReference>
<evidence type="ECO:0000259" key="3">
    <source>
        <dbReference type="Pfam" id="PF25954"/>
    </source>
</evidence>
<accession>A0ABY6GXA7</accession>
<evidence type="ECO:0000256" key="2">
    <source>
        <dbReference type="SAM" id="Coils"/>
    </source>
</evidence>
<name>A0ABY6GXA7_9GAMM</name>
<dbReference type="Proteomes" id="UP001163255">
    <property type="component" value="Chromosome"/>
</dbReference>
<feature type="coiled-coil region" evidence="2">
    <location>
        <begin position="114"/>
        <end position="145"/>
    </location>
</feature>
<dbReference type="Pfam" id="PF25954">
    <property type="entry name" value="Beta-barrel_RND_2"/>
    <property type="match status" value="1"/>
</dbReference>
<organism evidence="4 5">
    <name type="scientific">Endozoicomonas euniceicola</name>
    <dbReference type="NCBI Taxonomy" id="1234143"/>
    <lineage>
        <taxon>Bacteria</taxon>
        <taxon>Pseudomonadati</taxon>
        <taxon>Pseudomonadota</taxon>
        <taxon>Gammaproteobacteria</taxon>
        <taxon>Oceanospirillales</taxon>
        <taxon>Endozoicomonadaceae</taxon>
        <taxon>Endozoicomonas</taxon>
    </lineage>
</organism>
<dbReference type="Gene3D" id="1.10.287.470">
    <property type="entry name" value="Helix hairpin bin"/>
    <property type="match status" value="1"/>
</dbReference>
<evidence type="ECO:0000313" key="4">
    <source>
        <dbReference type="EMBL" id="UYM17414.1"/>
    </source>
</evidence>
<dbReference type="PANTHER" id="PTHR30469">
    <property type="entry name" value="MULTIDRUG RESISTANCE PROTEIN MDTA"/>
    <property type="match status" value="1"/>
</dbReference>
<dbReference type="RefSeq" id="WP_262599984.1">
    <property type="nucleotide sequence ID" value="NZ_CP103300.1"/>
</dbReference>
<gene>
    <name evidence="4" type="ORF">NX720_05705</name>
</gene>
<proteinExistence type="inferred from homology"/>
<reference evidence="4" key="1">
    <citation type="submission" date="2022-10" db="EMBL/GenBank/DDBJ databases">
        <title>Completed Genome Sequence of two octocoral isolated bacterium, Endozoicomonas euniceicola EF212T and Endozoicomonas gorgoniicola PS125T.</title>
        <authorList>
            <person name="Chiou Y.-J."/>
            <person name="Chen Y.-H."/>
        </authorList>
    </citation>
    <scope>NUCLEOTIDE SEQUENCE</scope>
    <source>
        <strain evidence="4">EF212</strain>
    </source>
</reference>
<dbReference type="Gene3D" id="2.40.420.20">
    <property type="match status" value="1"/>
</dbReference>
<dbReference type="SUPFAM" id="SSF111369">
    <property type="entry name" value="HlyD-like secretion proteins"/>
    <property type="match status" value="1"/>
</dbReference>
<protein>
    <submittedName>
        <fullName evidence="4">Efflux RND transporter periplasmic adaptor subunit</fullName>
    </submittedName>
</protein>
<evidence type="ECO:0000313" key="5">
    <source>
        <dbReference type="Proteomes" id="UP001163255"/>
    </source>
</evidence>
<keyword evidence="5" id="KW-1185">Reference proteome</keyword>
<sequence>MRRWKIKNKHNTGQTLMPALRHRPRLVALALYCTLYCMMPLPVFASPESGRPPVSVTTETVQYQPYSRPIRTSGILAYKSQQTLSFKTAGPVAQLMVDEGDRVQAGQLLASLTMEEVNAQVDEARAKLEQAKRNLERISKLHKNNVVSLDQLQSAQTELTVARSRLRITRFNQKYSRIEAPSQGLVLRRHVEENELVTPNQPVLVVADTARGWVLKTGLTDAEIVRVKKNDKALIQFDAWPDQTFTGQITRLAALADERTGTFQVEVTFPETTSKLRSGFVGKVTLVPSSQQTVTLIPVESVVNASHSSAEVFVYSPGTQSVTLRSITMNFMESGFIASDSGLTEGETVISSGAGFLLDGDTVVIVSEVASEVATGVEE</sequence>
<dbReference type="InterPro" id="IPR006143">
    <property type="entry name" value="RND_pump_MFP"/>
</dbReference>
<comment type="similarity">
    <text evidence="1">Belongs to the membrane fusion protein (MFP) (TC 8.A.1) family.</text>
</comment>
<dbReference type="InterPro" id="IPR058792">
    <property type="entry name" value="Beta-barrel_RND_2"/>
</dbReference>
<dbReference type="NCBIfam" id="TIGR01730">
    <property type="entry name" value="RND_mfp"/>
    <property type="match status" value="1"/>
</dbReference>
<keyword evidence="2" id="KW-0175">Coiled coil</keyword>
<dbReference type="PANTHER" id="PTHR30469:SF15">
    <property type="entry name" value="HLYD FAMILY OF SECRETION PROTEINS"/>
    <property type="match status" value="1"/>
</dbReference>
<evidence type="ECO:0000256" key="1">
    <source>
        <dbReference type="ARBA" id="ARBA00009477"/>
    </source>
</evidence>